<dbReference type="EMBL" id="OV170221">
    <property type="protein sequence ID" value="CAH0714310.1"/>
    <property type="molecule type" value="Genomic_DNA"/>
</dbReference>
<dbReference type="Proteomes" id="UP000838878">
    <property type="component" value="Chromosome 1"/>
</dbReference>
<keyword evidence="2" id="KW-0297">G-protein coupled receptor</keyword>
<dbReference type="GO" id="GO:0005886">
    <property type="term" value="C:plasma membrane"/>
    <property type="evidence" value="ECO:0007669"/>
    <property type="project" value="TreeGrafter"/>
</dbReference>
<proteinExistence type="predicted"/>
<evidence type="ECO:0000256" key="4">
    <source>
        <dbReference type="ARBA" id="ARBA00023224"/>
    </source>
</evidence>
<keyword evidence="5" id="KW-0472">Membrane</keyword>
<name>A0A8J9V7Q9_9NEOP</name>
<feature type="non-terminal residue" evidence="7">
    <location>
        <position position="179"/>
    </location>
</feature>
<evidence type="ECO:0000313" key="8">
    <source>
        <dbReference type="Proteomes" id="UP000838878"/>
    </source>
</evidence>
<evidence type="ECO:0000256" key="1">
    <source>
        <dbReference type="ARBA" id="ARBA00004141"/>
    </source>
</evidence>
<comment type="subcellular location">
    <subcellularLocation>
        <location evidence="1">Membrane</location>
        <topology evidence="1">Multi-pass membrane protein</topology>
    </subcellularLocation>
</comment>
<organism evidence="7 8">
    <name type="scientific">Brenthis ino</name>
    <name type="common">lesser marbled fritillary</name>
    <dbReference type="NCBI Taxonomy" id="405034"/>
    <lineage>
        <taxon>Eukaryota</taxon>
        <taxon>Metazoa</taxon>
        <taxon>Ecdysozoa</taxon>
        <taxon>Arthropoda</taxon>
        <taxon>Hexapoda</taxon>
        <taxon>Insecta</taxon>
        <taxon>Pterygota</taxon>
        <taxon>Neoptera</taxon>
        <taxon>Endopterygota</taxon>
        <taxon>Lepidoptera</taxon>
        <taxon>Glossata</taxon>
        <taxon>Ditrysia</taxon>
        <taxon>Papilionoidea</taxon>
        <taxon>Nymphalidae</taxon>
        <taxon>Heliconiinae</taxon>
        <taxon>Argynnini</taxon>
        <taxon>Brenthis</taxon>
    </lineage>
</organism>
<sequence length="179" mass="20966">MLIAVVVAFFVCWAPFHAQRLVAIYGTSENHLAKSPILLSVYYFLTYTSGVFYYMSTCINPVFYHIMSYKFRDAFKNTMAQWFCRNSNSALKPRCSYTTMPISRQKTPSGLHSEHVTQRDKDWKLTYKRSEREKSTSPRVWKICERCKRTMKAPDLTYDNICSHKLQTNLNVGNCINNR</sequence>
<protein>
    <recommendedName>
        <fullName evidence="9">Diapause hormone receptor</fullName>
    </recommendedName>
</protein>
<keyword evidence="4" id="KW-0807">Transducer</keyword>
<evidence type="ECO:0000313" key="7">
    <source>
        <dbReference type="EMBL" id="CAH0714310.1"/>
    </source>
</evidence>
<reference evidence="7" key="1">
    <citation type="submission" date="2021-12" db="EMBL/GenBank/DDBJ databases">
        <authorList>
            <person name="Martin H S."/>
        </authorList>
    </citation>
    <scope>NUCLEOTIDE SEQUENCE</scope>
</reference>
<accession>A0A8J9V7Q9</accession>
<evidence type="ECO:0008006" key="9">
    <source>
        <dbReference type="Google" id="ProtNLM"/>
    </source>
</evidence>
<gene>
    <name evidence="7" type="ORF">BINO364_LOCUS1375</name>
</gene>
<evidence type="ECO:0000256" key="3">
    <source>
        <dbReference type="ARBA" id="ARBA00023170"/>
    </source>
</evidence>
<dbReference type="GO" id="GO:0008188">
    <property type="term" value="F:neuropeptide receptor activity"/>
    <property type="evidence" value="ECO:0007669"/>
    <property type="project" value="TreeGrafter"/>
</dbReference>
<dbReference type="PANTHER" id="PTHR24243">
    <property type="entry name" value="G-PROTEIN COUPLED RECEPTOR"/>
    <property type="match status" value="1"/>
</dbReference>
<feature type="chain" id="PRO_5035435297" description="Diapause hormone receptor" evidence="6">
    <location>
        <begin position="19"/>
        <end position="179"/>
    </location>
</feature>
<feature type="transmembrane region" description="Helical" evidence="5">
    <location>
        <begin position="42"/>
        <end position="66"/>
    </location>
</feature>
<dbReference type="OrthoDB" id="5950040at2759"/>
<keyword evidence="6" id="KW-0732">Signal</keyword>
<evidence type="ECO:0000256" key="2">
    <source>
        <dbReference type="ARBA" id="ARBA00023040"/>
    </source>
</evidence>
<keyword evidence="8" id="KW-1185">Reference proteome</keyword>
<dbReference type="SUPFAM" id="SSF81321">
    <property type="entry name" value="Family A G protein-coupled receptor-like"/>
    <property type="match status" value="1"/>
</dbReference>
<keyword evidence="5" id="KW-1133">Transmembrane helix</keyword>
<dbReference type="AlphaFoldDB" id="A0A8J9V7Q9"/>
<keyword evidence="5" id="KW-0812">Transmembrane</keyword>
<dbReference type="PANTHER" id="PTHR24243:SF208">
    <property type="entry name" value="PYROKININ-1 RECEPTOR"/>
    <property type="match status" value="1"/>
</dbReference>
<dbReference type="Gene3D" id="1.20.1070.10">
    <property type="entry name" value="Rhodopsin 7-helix transmembrane proteins"/>
    <property type="match status" value="1"/>
</dbReference>
<feature type="signal peptide" evidence="6">
    <location>
        <begin position="1"/>
        <end position="18"/>
    </location>
</feature>
<evidence type="ECO:0000256" key="5">
    <source>
        <dbReference type="SAM" id="Phobius"/>
    </source>
</evidence>
<keyword evidence="3" id="KW-0675">Receptor</keyword>
<evidence type="ECO:0000256" key="6">
    <source>
        <dbReference type="SAM" id="SignalP"/>
    </source>
</evidence>